<proteinExistence type="predicted"/>
<sequence length="341" mass="39622">MNKVNKYLFASFLSTFASLFATLFLIMSIVFFIQIARITSYIEISFSELLKLYLFMLPQILLFTIPIGFFVSVAMSFFRLSKENESIVIFTLGQDPKNISNFFIFISFIVSVVMLINSLVVMPIAQNLNDNFIEYKKTKLSLNIKPSEFGQKFGNWMVFIEKQNDNNDSLKYENIVMYDVSDKNERLITSQSGDIKNQNSNLELILKKGKMYDIRDDKWNISSYENMVIRTLIKDNKNETYSLKEYWLKAFDDDKRAKDLSIYTLVALFPLASVMFALSFGIVTYRYEKGIIYFGIFGVLFAYFALIMLFARQPIYAIPIIFIASFAFSALTFGKKILKKY</sequence>
<dbReference type="InterPro" id="IPR005495">
    <property type="entry name" value="LptG/LptF_permease"/>
</dbReference>
<evidence type="ECO:0000313" key="8">
    <source>
        <dbReference type="Proteomes" id="UP000093100"/>
    </source>
</evidence>
<dbReference type="AlphaFoldDB" id="A0AAX0HBZ9"/>
<evidence type="ECO:0000256" key="1">
    <source>
        <dbReference type="ARBA" id="ARBA00004651"/>
    </source>
</evidence>
<comment type="caution">
    <text evidence="7">The sequence shown here is derived from an EMBL/GenBank/DDBJ whole genome shotgun (WGS) entry which is preliminary data.</text>
</comment>
<feature type="transmembrane region" description="Helical" evidence="6">
    <location>
        <begin position="99"/>
        <end position="125"/>
    </location>
</feature>
<dbReference type="Pfam" id="PF03739">
    <property type="entry name" value="LptF_LptG"/>
    <property type="match status" value="1"/>
</dbReference>
<feature type="transmembrane region" description="Helical" evidence="6">
    <location>
        <begin position="7"/>
        <end position="33"/>
    </location>
</feature>
<evidence type="ECO:0000256" key="5">
    <source>
        <dbReference type="ARBA" id="ARBA00023136"/>
    </source>
</evidence>
<feature type="transmembrane region" description="Helical" evidence="6">
    <location>
        <begin position="53"/>
        <end position="78"/>
    </location>
</feature>
<evidence type="ECO:0000256" key="3">
    <source>
        <dbReference type="ARBA" id="ARBA00022692"/>
    </source>
</evidence>
<feature type="transmembrane region" description="Helical" evidence="6">
    <location>
        <begin position="260"/>
        <end position="283"/>
    </location>
</feature>
<evidence type="ECO:0000256" key="6">
    <source>
        <dbReference type="SAM" id="Phobius"/>
    </source>
</evidence>
<comment type="subcellular location">
    <subcellularLocation>
        <location evidence="1">Cell membrane</location>
        <topology evidence="1">Multi-pass membrane protein</topology>
    </subcellularLocation>
</comment>
<accession>A0AAX0HBZ9</accession>
<dbReference type="PANTHER" id="PTHR33529">
    <property type="entry name" value="SLR0882 PROTEIN-RELATED"/>
    <property type="match status" value="1"/>
</dbReference>
<dbReference type="PANTHER" id="PTHR33529:SF7">
    <property type="entry name" value="LIPOPOLYSACCHARIDE EXPORT SYSTEM PERMEASE PROTEIN LPTF"/>
    <property type="match status" value="1"/>
</dbReference>
<keyword evidence="4 6" id="KW-1133">Transmembrane helix</keyword>
<evidence type="ECO:0000313" key="7">
    <source>
        <dbReference type="EMBL" id="OCR91118.1"/>
    </source>
</evidence>
<feature type="transmembrane region" description="Helical" evidence="6">
    <location>
        <begin position="290"/>
        <end position="310"/>
    </location>
</feature>
<evidence type="ECO:0000256" key="4">
    <source>
        <dbReference type="ARBA" id="ARBA00022989"/>
    </source>
</evidence>
<keyword evidence="2" id="KW-1003">Cell membrane</keyword>
<evidence type="ECO:0000256" key="2">
    <source>
        <dbReference type="ARBA" id="ARBA00022475"/>
    </source>
</evidence>
<dbReference type="Proteomes" id="UP000093100">
    <property type="component" value="Unassembled WGS sequence"/>
</dbReference>
<name>A0AAX0HBZ9_CAMFE</name>
<dbReference type="GO" id="GO:0043190">
    <property type="term" value="C:ATP-binding cassette (ABC) transporter complex"/>
    <property type="evidence" value="ECO:0007669"/>
    <property type="project" value="TreeGrafter"/>
</dbReference>
<feature type="transmembrane region" description="Helical" evidence="6">
    <location>
        <begin position="316"/>
        <end position="334"/>
    </location>
</feature>
<reference evidence="7 8" key="1">
    <citation type="journal article" date="2016" name="Genome Biol. Evol.">
        <title>Comparative Genomics of Campylobacter fetus from Reptiles and Mammals Reveals Divergent Evolution in Host-Associated Lineages.</title>
        <authorList>
            <person name="Gilbert M.J."/>
            <person name="Miller W.G."/>
            <person name="Yee E."/>
            <person name="Zomer A.L."/>
            <person name="van der Graaf-van Bloois L."/>
            <person name="Fitzgerald C."/>
            <person name="Forbes K.J."/>
            <person name="Meric G."/>
            <person name="Sheppard S.K."/>
            <person name="Wagenaar J.A."/>
            <person name="Duim B."/>
        </authorList>
    </citation>
    <scope>NUCLEOTIDE SEQUENCE [LARGE SCALE GENOMIC DNA]</scope>
    <source>
        <strain evidence="7 8">12S02225-3</strain>
    </source>
</reference>
<dbReference type="RefSeq" id="WP_058909233.1">
    <property type="nucleotide sequence ID" value="NZ_CP027287.1"/>
</dbReference>
<organism evidence="7 8">
    <name type="scientific">Campylobacter fetus subsp. testudinum</name>
    <dbReference type="NCBI Taxonomy" id="1507806"/>
    <lineage>
        <taxon>Bacteria</taxon>
        <taxon>Pseudomonadati</taxon>
        <taxon>Campylobacterota</taxon>
        <taxon>Epsilonproteobacteria</taxon>
        <taxon>Campylobacterales</taxon>
        <taxon>Campylobacteraceae</taxon>
        <taxon>Campylobacter</taxon>
    </lineage>
</organism>
<keyword evidence="3 6" id="KW-0812">Transmembrane</keyword>
<protein>
    <submittedName>
        <fullName evidence="7">Membrane protein</fullName>
    </submittedName>
</protein>
<keyword evidence="5 6" id="KW-0472">Membrane</keyword>
<gene>
    <name evidence="7" type="ORF">CFT12S02225_03830</name>
</gene>
<dbReference type="GO" id="GO:0015920">
    <property type="term" value="P:lipopolysaccharide transport"/>
    <property type="evidence" value="ECO:0007669"/>
    <property type="project" value="TreeGrafter"/>
</dbReference>
<dbReference type="EMBL" id="LFLK01000003">
    <property type="protein sequence ID" value="OCR91118.1"/>
    <property type="molecule type" value="Genomic_DNA"/>
</dbReference>